<evidence type="ECO:0000259" key="6">
    <source>
        <dbReference type="Pfam" id="PF12637"/>
    </source>
</evidence>
<keyword evidence="8" id="KW-1185">Reference proteome</keyword>
<protein>
    <recommendedName>
        <fullName evidence="2">ribonucleoside-diphosphate reductase</fullName>
        <ecNumber evidence="2">1.17.4.1</ecNumber>
    </recommendedName>
</protein>
<sequence length="89" mass="9720">METFVYRPKGVCSQEMRFEMDGDIIRSVKIVGGCAGNLLGISRIITDKKISEVISAFEGVRCGIKPTSCPDQISKALLAYAAEHDIKVN</sequence>
<evidence type="ECO:0000313" key="7">
    <source>
        <dbReference type="EMBL" id="QNM11631.1"/>
    </source>
</evidence>
<dbReference type="InterPro" id="IPR023806">
    <property type="entry name" value="CHP03905"/>
</dbReference>
<keyword evidence="3" id="KW-0237">DNA synthesis</keyword>
<evidence type="ECO:0000256" key="2">
    <source>
        <dbReference type="ARBA" id="ARBA00012274"/>
    </source>
</evidence>
<dbReference type="RefSeq" id="WP_117452351.1">
    <property type="nucleotide sequence ID" value="NZ_CP060636.1"/>
</dbReference>
<dbReference type="GO" id="GO:0000166">
    <property type="term" value="F:nucleotide binding"/>
    <property type="evidence" value="ECO:0007669"/>
    <property type="project" value="UniProtKB-KW"/>
</dbReference>
<dbReference type="InterPro" id="IPR024434">
    <property type="entry name" value="TSCPD_dom"/>
</dbReference>
<name>A0A7G9GLE9_9FIRM</name>
<dbReference type="Pfam" id="PF12637">
    <property type="entry name" value="TSCPD"/>
    <property type="match status" value="1"/>
</dbReference>
<evidence type="ECO:0000313" key="8">
    <source>
        <dbReference type="Proteomes" id="UP000515856"/>
    </source>
</evidence>
<dbReference type="GO" id="GO:0004748">
    <property type="term" value="F:ribonucleoside-diphosphate reductase activity, thioredoxin disulfide as acceptor"/>
    <property type="evidence" value="ECO:0007669"/>
    <property type="project" value="UniProtKB-EC"/>
</dbReference>
<dbReference type="NCBIfam" id="TIGR03905">
    <property type="entry name" value="TIGR03905_4_Cys"/>
    <property type="match status" value="1"/>
</dbReference>
<dbReference type="GO" id="GO:0071897">
    <property type="term" value="P:DNA biosynthetic process"/>
    <property type="evidence" value="ECO:0007669"/>
    <property type="project" value="UniProtKB-KW"/>
</dbReference>
<comment type="catalytic activity">
    <reaction evidence="5">
        <text>a 2'-deoxyribonucleoside 5'-diphosphate + [thioredoxin]-disulfide + H2O = a ribonucleoside 5'-diphosphate + [thioredoxin]-dithiol</text>
        <dbReference type="Rhea" id="RHEA:23252"/>
        <dbReference type="Rhea" id="RHEA-COMP:10698"/>
        <dbReference type="Rhea" id="RHEA-COMP:10700"/>
        <dbReference type="ChEBI" id="CHEBI:15377"/>
        <dbReference type="ChEBI" id="CHEBI:29950"/>
        <dbReference type="ChEBI" id="CHEBI:50058"/>
        <dbReference type="ChEBI" id="CHEBI:57930"/>
        <dbReference type="ChEBI" id="CHEBI:73316"/>
        <dbReference type="EC" id="1.17.4.1"/>
    </reaction>
</comment>
<proteinExistence type="inferred from homology"/>
<evidence type="ECO:0000256" key="5">
    <source>
        <dbReference type="ARBA" id="ARBA00047754"/>
    </source>
</evidence>
<dbReference type="EC" id="1.17.4.1" evidence="2"/>
<dbReference type="Proteomes" id="UP000515856">
    <property type="component" value="Chromosome"/>
</dbReference>
<feature type="domain" description="TSCPD" evidence="6">
    <location>
        <begin position="7"/>
        <end position="80"/>
    </location>
</feature>
<reference evidence="7 8" key="1">
    <citation type="submission" date="2020-08" db="EMBL/GenBank/DDBJ databases">
        <authorList>
            <person name="Liu C."/>
            <person name="Sun Q."/>
        </authorList>
    </citation>
    <scope>NUCLEOTIDE SEQUENCE [LARGE SCALE GENOMIC DNA]</scope>
    <source>
        <strain evidence="7 8">NSJ-61</strain>
    </source>
</reference>
<dbReference type="EMBL" id="CP060636">
    <property type="protein sequence ID" value="QNM11631.1"/>
    <property type="molecule type" value="Genomic_DNA"/>
</dbReference>
<accession>A0A7G9GLE9</accession>
<keyword evidence="4" id="KW-0547">Nucleotide-binding</keyword>
<evidence type="ECO:0000256" key="1">
    <source>
        <dbReference type="ARBA" id="ARBA00007405"/>
    </source>
</evidence>
<comment type="similarity">
    <text evidence="1">Belongs to the ribonucleoside diphosphate reductase class-2 family.</text>
</comment>
<dbReference type="AlphaFoldDB" id="A0A7G9GLE9"/>
<evidence type="ECO:0000256" key="3">
    <source>
        <dbReference type="ARBA" id="ARBA00022634"/>
    </source>
</evidence>
<evidence type="ECO:0000256" key="4">
    <source>
        <dbReference type="ARBA" id="ARBA00022741"/>
    </source>
</evidence>
<organism evidence="7 8">
    <name type="scientific">[Eubacterium] hominis</name>
    <dbReference type="NCBI Taxonomy" id="2764325"/>
    <lineage>
        <taxon>Bacteria</taxon>
        <taxon>Bacillati</taxon>
        <taxon>Bacillota</taxon>
        <taxon>Erysipelotrichia</taxon>
        <taxon>Erysipelotrichales</taxon>
        <taxon>Erysipelotrichaceae</taxon>
        <taxon>Amedibacillus</taxon>
    </lineage>
</organism>
<gene>
    <name evidence="7" type="ORF">H9Q80_15470</name>
</gene>
<dbReference type="KEGG" id="ehn:H9Q80_15470"/>